<comment type="caution">
    <text evidence="2">The sequence shown here is derived from an EMBL/GenBank/DDBJ whole genome shotgun (WGS) entry which is preliminary data.</text>
</comment>
<evidence type="ECO:0000256" key="1">
    <source>
        <dbReference type="SAM" id="MobiDB-lite"/>
    </source>
</evidence>
<dbReference type="VEuPathDB" id="CryptoDB:CmeUKMEL1_09540"/>
<accession>A0A2P4Z1B3</accession>
<keyword evidence="3" id="KW-1185">Reference proteome</keyword>
<evidence type="ECO:0000313" key="3">
    <source>
        <dbReference type="Proteomes" id="UP000236928"/>
    </source>
</evidence>
<organism evidence="2 3">
    <name type="scientific">Cryptosporidium meleagridis</name>
    <dbReference type="NCBI Taxonomy" id="93969"/>
    <lineage>
        <taxon>Eukaryota</taxon>
        <taxon>Sar</taxon>
        <taxon>Alveolata</taxon>
        <taxon>Apicomplexa</taxon>
        <taxon>Conoidasida</taxon>
        <taxon>Coccidia</taxon>
        <taxon>Eucoccidiorida</taxon>
        <taxon>Eimeriorina</taxon>
        <taxon>Cryptosporidiidae</taxon>
        <taxon>Cryptosporidium</taxon>
    </lineage>
</organism>
<feature type="region of interest" description="Disordered" evidence="1">
    <location>
        <begin position="541"/>
        <end position="560"/>
    </location>
</feature>
<sequence length="1940" mass="225553">MQSDFQHRDLLTVFKIPISLWVQNGTHLFHKNTSTLVDKNGKRLCIKCIIEMFKNNQKSSTYLSQICEDLMLMIKCERGKGVVRFIINEILGNESNFIIEEINKVDDEMLLNNLINLKLTLLNKHFSISENIQRQKLNENILNIIIKSMNNSNIRMRSMAKLIYILFDDRLSIYSNSLIDRIVEDTKNLSSFGKMIFRMDIENIQYLIPVLVKLMECNPEKVIKNLLGDKGLHLSRLLCEATDKKIYFEYILEFYLHILNNYPNQFGNLLIDNSDRLDIKSSNSKEELSMNILVGIEKMAIVLARSSKYSKSNNYHLSRNLDIDKFQDTEFSMSDLECMQEGGSIPRMSNFLVNNSMNENNILEEMGEHGERSLRMNVGSGSTGSSIINMNNNNNISYGRKDLMEMNELEEKRVVDGINMFGLLRNREEDDNRLMKKLIQFFKGFMLYKNKMEIFWSTDKEKIDLEDDELDSNIDSECKRNRWIMEGECFEVVHKIIEWIIELLRNSIEVELDNLALDCILEVFTQEKCCVHEEEKSEADEELSDLNINQKDSDDNSKNNLLEKNSANIELKNEDKSENVIFNMKPLNIKSKRVTFKRIEEIPPKKKLITFNEVDKNKLRVNSCMQGGSKSDSNTGIEQNKSCGKLCFHQIFVIKHGQYLLDIFLELFDDYLRKFGLNFIRRKSVHGKSLSFYDQSYKYIIDNEQQIEEVLYKIIQGINNISNGVAIQSCPRQIFALSWFMEFILYGFSNEESVLKTKPPVPLYGSSSMDLVMKAANLDQPLEHALLSISTKFSDENSQNNEEVNNFQKGLINQIDSINQVQVEIVNKLIFLIERMCKCLYSKGKRNFKLEGEDFNGSFYQVYIKKLWKLNGTIYSRDLLLEYFSNILQITEKLFAFKGIKVIQYLDSTDKLFEFYTRELKIKERNMVCLSQLYLIQHIFNTNLASEYELKDSLTKNKDPQANLVFNIFSIVLQIDRRIQDNLEDSDEVNDQILQKADSKIKLLINNKVGAQLIFQWIKNPNIGDQEIYGIKTNILIRWIIHISKQLLHPIMNENEISSRIKYLNKERIKASLLLDDSASNDTISIVISLLTFCYGYFPDQVILFILKNINREEIQDLEYSRICNVSEDIVQKINNYEKSSVFGNLSNTRNIPTRVLLYYSFMLLDNTSLNGKKNIDLFQDHSFQKDKIISKIISILVNSNLRRREWLIWHSKNFEKIEFFSNSLHNLIQARGEIGSYQEQKKIEEQIFKWIYDRSVDYSRYQVSSRPFSISSFYSGLVDFSISPILEKSILQNVSFIKFQIKQLLNLTSIKPSTCTEYELEDFIQKLSMNFNLFIFSIQSYIERNYKLDFADILTIEEVTLPLKLFLNMNSDEFDFRFKAIIGHLSLKFISVFFKPSWRESNLQDLNKSDSSSQVFGIKTFTSLDSFGKSSNRKTLSLLFILVNLMDELTKWMNEIFNINNFEKFYVSAYLETFSSLVLELGIKDNILSEYMNIGSGDEKGEIFKLKIRKSLINLIQNDSTASLIEKILNYIIICRRKGNNLDADKSSYLMGIFILLLSMLLSKTKIFRANGRLESLIDSILAHPTLLFHAEKSSKCGFNARFLSDEYDNSFKDNSTTSINLCNYCLNFGFNHSIEDIKLITNVSIIVTLLRLNHANIRSISKNNLIKDIFLQSISGILNTSNKASSVSHGYMGIILMSIYLSYDQIQSLSLVHNLYIQKFLVKEFVCDILNFDKNPVENLNLSPCIVFHYSVLFSYLVFILKTTPWWLNISDLVNLTFVNKLGKIYKSLQASAIIYNDENDNIGEYLLSLTEIFLKIVQETIITRSNSSSSNIQDEKKSAESNGVIIKLIQEILKNQETENIQAYNITLVRENANLKNGNILKNTSNCRNNRESGCFICGFKYRFKCFETKESFINNFFISQVLKFSTMEIFKRIIEN</sequence>
<protein>
    <submittedName>
        <fullName evidence="2">Uncharacterized protein</fullName>
    </submittedName>
</protein>
<dbReference type="EMBL" id="JIBK01000025">
    <property type="protein sequence ID" value="POM83867.1"/>
    <property type="molecule type" value="Genomic_DNA"/>
</dbReference>
<name>A0A2P4Z1B3_9CRYT</name>
<reference evidence="2 3" key="1">
    <citation type="submission" date="2014-04" db="EMBL/GenBank/DDBJ databases">
        <title>Comparative Genomics of Cryptosporidium Species.</title>
        <authorList>
            <person name="Silva J.C."/>
            <person name="Su Q."/>
            <person name="Chalmers R."/>
            <person name="Chibucos M.C."/>
            <person name="Elwin K."/>
            <person name="Godinez A."/>
            <person name="Guo F."/>
            <person name="Huynh K."/>
            <person name="Orvis J."/>
            <person name="Ott S."/>
            <person name="Sadzewicz L."/>
            <person name="Sengamalay N."/>
            <person name="Shetty A."/>
            <person name="Sun M."/>
            <person name="Tallon L."/>
            <person name="Xiao L."/>
            <person name="Zhang H."/>
            <person name="Fraser C.M."/>
            <person name="Zhu G."/>
            <person name="Kissinger J."/>
            <person name="Widmer G."/>
        </authorList>
    </citation>
    <scope>NUCLEOTIDE SEQUENCE [LARGE SCALE GENOMIC DNA]</scope>
    <source>
        <strain evidence="2 3">UKMEL1</strain>
    </source>
</reference>
<proteinExistence type="predicted"/>
<dbReference type="OrthoDB" id="343112at2759"/>
<gene>
    <name evidence="2" type="ORF">CmeUKMEL1_09540</name>
</gene>
<evidence type="ECO:0000313" key="2">
    <source>
        <dbReference type="EMBL" id="POM83867.1"/>
    </source>
</evidence>
<dbReference type="Proteomes" id="UP000236928">
    <property type="component" value="Unassembled WGS sequence"/>
</dbReference>